<organism evidence="2 3">
    <name type="scientific">Alteraurantiacibacter aestuarii</name>
    <dbReference type="NCBI Taxonomy" id="650004"/>
    <lineage>
        <taxon>Bacteria</taxon>
        <taxon>Pseudomonadati</taxon>
        <taxon>Pseudomonadota</taxon>
        <taxon>Alphaproteobacteria</taxon>
        <taxon>Sphingomonadales</taxon>
        <taxon>Erythrobacteraceae</taxon>
        <taxon>Alteraurantiacibacter</taxon>
    </lineage>
</organism>
<feature type="domain" description="Fe/B12 periplasmic-binding" evidence="1">
    <location>
        <begin position="22"/>
        <end position="214"/>
    </location>
</feature>
<proteinExistence type="predicted"/>
<accession>A0A844ZH18</accession>
<evidence type="ECO:0000313" key="2">
    <source>
        <dbReference type="EMBL" id="MXO87781.1"/>
    </source>
</evidence>
<dbReference type="InterPro" id="IPR002491">
    <property type="entry name" value="ABC_transptr_periplasmic_BD"/>
</dbReference>
<keyword evidence="3" id="KW-1185">Reference proteome</keyword>
<dbReference type="AlphaFoldDB" id="A0A844ZH18"/>
<dbReference type="Pfam" id="PF01497">
    <property type="entry name" value="Peripla_BP_2"/>
    <property type="match status" value="1"/>
</dbReference>
<dbReference type="EMBL" id="WTYY01000002">
    <property type="protein sequence ID" value="MXO87781.1"/>
    <property type="molecule type" value="Genomic_DNA"/>
</dbReference>
<sequence length="260" mass="27265">MLLALAGCQSAPKREQGDAPTVVSLNPCSDAILAEVAAPGQLLAISHYSHDPAATSMPLEQARRFAITGGTVEEVLALDPDVVVAGSFLPPASRAAFDRLGIQVETIGIASTLEDSLSQIRQLAALTGDAAAGEELVRQVETAWRQSAHYGPPMSTLMWQEGGIVPGPESLIARMLDHSGFALHSAARGLAQGAYLPLEAVLADPPALVLAASDERMLTHQVLGKMQGTAYRDFDPALLYCGGPTIIRALARLAQVRASI</sequence>
<dbReference type="Gene3D" id="3.40.50.1980">
    <property type="entry name" value="Nitrogenase molybdenum iron protein domain"/>
    <property type="match status" value="1"/>
</dbReference>
<comment type="caution">
    <text evidence="2">The sequence shown here is derived from an EMBL/GenBank/DDBJ whole genome shotgun (WGS) entry which is preliminary data.</text>
</comment>
<gene>
    <name evidence="2" type="ORF">GRI32_03410</name>
</gene>
<name>A0A844ZH18_9SPHN</name>
<protein>
    <submittedName>
        <fullName evidence="2">ABC transporter substrate-binding protein</fullName>
    </submittedName>
</protein>
<dbReference type="Proteomes" id="UP000435243">
    <property type="component" value="Unassembled WGS sequence"/>
</dbReference>
<reference evidence="2 3" key="1">
    <citation type="submission" date="2019-12" db="EMBL/GenBank/DDBJ databases">
        <title>Genomic-based taxomic classification of the family Erythrobacteraceae.</title>
        <authorList>
            <person name="Xu L."/>
        </authorList>
    </citation>
    <scope>NUCLEOTIDE SEQUENCE [LARGE SCALE GENOMIC DNA]</scope>
    <source>
        <strain evidence="2 3">JCM 16339</strain>
    </source>
</reference>
<evidence type="ECO:0000313" key="3">
    <source>
        <dbReference type="Proteomes" id="UP000435243"/>
    </source>
</evidence>
<dbReference type="OrthoDB" id="1632039at2"/>
<evidence type="ECO:0000259" key="1">
    <source>
        <dbReference type="Pfam" id="PF01497"/>
    </source>
</evidence>
<dbReference type="SUPFAM" id="SSF53807">
    <property type="entry name" value="Helical backbone' metal receptor"/>
    <property type="match status" value="1"/>
</dbReference>